<sequence>MSRRTPHLLARLRRHRGVWVLALAVLLFKVAMSTFCVLDGPRVAFGGDVADTHALALEDDDTCVLGEGGGCHCTCAHAVALPSHDASVPVMATLSHLAAPLPPLLSPSIERSPLRPPIA</sequence>
<protein>
    <submittedName>
        <fullName evidence="1">Uncharacterized protein</fullName>
    </submittedName>
</protein>
<gene>
    <name evidence="1" type="ORF">HBF32_03470</name>
</gene>
<reference evidence="1 2" key="1">
    <citation type="journal article" date="2006" name="Int. J. Syst. Evol. Microbiol.">
        <title>Dyella yeojuensis sp. nov., isolated from greenhouse soil in Korea.</title>
        <authorList>
            <person name="Kim B.Y."/>
            <person name="Weon H.Y."/>
            <person name="Lee K.H."/>
            <person name="Seok S.J."/>
            <person name="Kwon S.W."/>
            <person name="Go S.J."/>
            <person name="Stackebrandt E."/>
        </authorList>
    </citation>
    <scope>NUCLEOTIDE SEQUENCE [LARGE SCALE GENOMIC DNA]</scope>
    <source>
        <strain evidence="1 2">DSM 17673</strain>
    </source>
</reference>
<keyword evidence="2" id="KW-1185">Reference proteome</keyword>
<dbReference type="Proteomes" id="UP000518878">
    <property type="component" value="Unassembled WGS sequence"/>
</dbReference>
<name>A0A7X5TPJ1_9GAMM</name>
<dbReference type="EMBL" id="JAAQTL010000001">
    <property type="protein sequence ID" value="NID14522.1"/>
    <property type="molecule type" value="Genomic_DNA"/>
</dbReference>
<dbReference type="RefSeq" id="WP_166698232.1">
    <property type="nucleotide sequence ID" value="NZ_JAAQTL010000001.1"/>
</dbReference>
<organism evidence="1 2">
    <name type="scientific">Luteibacter yeojuensis</name>
    <dbReference type="NCBI Taxonomy" id="345309"/>
    <lineage>
        <taxon>Bacteria</taxon>
        <taxon>Pseudomonadati</taxon>
        <taxon>Pseudomonadota</taxon>
        <taxon>Gammaproteobacteria</taxon>
        <taxon>Lysobacterales</taxon>
        <taxon>Rhodanobacteraceae</taxon>
        <taxon>Luteibacter</taxon>
    </lineage>
</organism>
<evidence type="ECO:0000313" key="2">
    <source>
        <dbReference type="Proteomes" id="UP000518878"/>
    </source>
</evidence>
<accession>A0A7X5TPJ1</accession>
<evidence type="ECO:0000313" key="1">
    <source>
        <dbReference type="EMBL" id="NID14522.1"/>
    </source>
</evidence>
<dbReference type="AlphaFoldDB" id="A0A7X5TPJ1"/>
<comment type="caution">
    <text evidence="1">The sequence shown here is derived from an EMBL/GenBank/DDBJ whole genome shotgun (WGS) entry which is preliminary data.</text>
</comment>
<proteinExistence type="predicted"/>